<dbReference type="RefSeq" id="WP_132189558.1">
    <property type="nucleotide sequence ID" value="NZ_SLWM01000006.1"/>
</dbReference>
<reference evidence="1 2" key="1">
    <citation type="journal article" date="2015" name="Stand. Genomic Sci.">
        <title>Genomic Encyclopedia of Bacterial and Archaeal Type Strains, Phase III: the genomes of soil and plant-associated and newly described type strains.</title>
        <authorList>
            <person name="Whitman W.B."/>
            <person name="Woyke T."/>
            <person name="Klenk H.P."/>
            <person name="Zhou Y."/>
            <person name="Lilburn T.G."/>
            <person name="Beck B.J."/>
            <person name="De Vos P."/>
            <person name="Vandamme P."/>
            <person name="Eisen J.A."/>
            <person name="Garrity G."/>
            <person name="Hugenholtz P."/>
            <person name="Kyrpides N.C."/>
        </authorList>
    </citation>
    <scope>NUCLEOTIDE SEQUENCE [LARGE SCALE GENOMIC DNA]</scope>
    <source>
        <strain evidence="1 2">VKM Ac-2538</strain>
    </source>
</reference>
<organism evidence="1 2">
    <name type="scientific">Kribbella orskensis</name>
    <dbReference type="NCBI Taxonomy" id="2512216"/>
    <lineage>
        <taxon>Bacteria</taxon>
        <taxon>Bacillati</taxon>
        <taxon>Actinomycetota</taxon>
        <taxon>Actinomycetes</taxon>
        <taxon>Propionibacteriales</taxon>
        <taxon>Kribbellaceae</taxon>
        <taxon>Kribbella</taxon>
    </lineage>
</organism>
<gene>
    <name evidence="1" type="ORF">EV644_106156</name>
</gene>
<dbReference type="EMBL" id="SLWM01000006">
    <property type="protein sequence ID" value="TCO22848.1"/>
    <property type="molecule type" value="Genomic_DNA"/>
</dbReference>
<proteinExistence type="predicted"/>
<keyword evidence="2" id="KW-1185">Reference proteome</keyword>
<evidence type="ECO:0000313" key="1">
    <source>
        <dbReference type="EMBL" id="TCO22848.1"/>
    </source>
</evidence>
<protein>
    <submittedName>
        <fullName evidence="1">Nucleotidyltransferase AbiEii toxin of type IV toxin-antitoxin system</fullName>
    </submittedName>
</protein>
<dbReference type="Proteomes" id="UP000295818">
    <property type="component" value="Unassembled WGS sequence"/>
</dbReference>
<dbReference type="Pfam" id="PF08843">
    <property type="entry name" value="AbiEii"/>
    <property type="match status" value="1"/>
</dbReference>
<comment type="caution">
    <text evidence="1">The sequence shown here is derived from an EMBL/GenBank/DDBJ whole genome shotgun (WGS) entry which is preliminary data.</text>
</comment>
<accession>A0ABY2BK44</accession>
<name>A0ABY2BK44_9ACTN</name>
<sequence length="252" mass="27968">MRETPYASAREFRVSANARMKKVAKDAGRPTQEINREFVMQRFLARIFREPDAPWVLKGGTGLLVRLPRARYSDDVDLLYPAGNIDLVAPLAELRNAMAQPCGDDFFRFELGRVEERAAVDDEKAVATIRVTASIGSTEYQRFSIDLSVKKRRICSVDRFQPKPIIVMPGVPELPEFSLYSLADQIADKLCAMYELHRDGASSTRYHDLVDLVLIVTSGPGIDATDTSAALQAEALHRDLALPTTLDSPGGQ</sequence>
<dbReference type="InterPro" id="IPR014942">
    <property type="entry name" value="AbiEii"/>
</dbReference>
<evidence type="ECO:0000313" key="2">
    <source>
        <dbReference type="Proteomes" id="UP000295818"/>
    </source>
</evidence>